<proteinExistence type="predicted"/>
<dbReference type="EMBL" id="GBRH01263430">
    <property type="protein sequence ID" value="JAD34465.1"/>
    <property type="molecule type" value="Transcribed_RNA"/>
</dbReference>
<name>A0A0A8ZCJ1_ARUDO</name>
<sequence>MAKVLGLRYNHPASNAWGNLSYQNLSSL</sequence>
<organism evidence="1">
    <name type="scientific">Arundo donax</name>
    <name type="common">Giant reed</name>
    <name type="synonym">Donax arundinaceus</name>
    <dbReference type="NCBI Taxonomy" id="35708"/>
    <lineage>
        <taxon>Eukaryota</taxon>
        <taxon>Viridiplantae</taxon>
        <taxon>Streptophyta</taxon>
        <taxon>Embryophyta</taxon>
        <taxon>Tracheophyta</taxon>
        <taxon>Spermatophyta</taxon>
        <taxon>Magnoliopsida</taxon>
        <taxon>Liliopsida</taxon>
        <taxon>Poales</taxon>
        <taxon>Poaceae</taxon>
        <taxon>PACMAD clade</taxon>
        <taxon>Arundinoideae</taxon>
        <taxon>Arundineae</taxon>
        <taxon>Arundo</taxon>
    </lineage>
</organism>
<accession>A0A0A8ZCJ1</accession>
<evidence type="ECO:0000313" key="1">
    <source>
        <dbReference type="EMBL" id="JAD34465.1"/>
    </source>
</evidence>
<reference evidence="1" key="2">
    <citation type="journal article" date="2015" name="Data Brief">
        <title>Shoot transcriptome of the giant reed, Arundo donax.</title>
        <authorList>
            <person name="Barrero R.A."/>
            <person name="Guerrero F.D."/>
            <person name="Moolhuijzen P."/>
            <person name="Goolsby J.A."/>
            <person name="Tidwell J."/>
            <person name="Bellgard S.E."/>
            <person name="Bellgard M.I."/>
        </authorList>
    </citation>
    <scope>NUCLEOTIDE SEQUENCE</scope>
    <source>
        <tissue evidence="1">Shoot tissue taken approximately 20 cm above the soil surface</tissue>
    </source>
</reference>
<reference evidence="1" key="1">
    <citation type="submission" date="2014-09" db="EMBL/GenBank/DDBJ databases">
        <authorList>
            <person name="Magalhaes I.L.F."/>
            <person name="Oliveira U."/>
            <person name="Santos F.R."/>
            <person name="Vidigal T.H.D.A."/>
            <person name="Brescovit A.D."/>
            <person name="Santos A.J."/>
        </authorList>
    </citation>
    <scope>NUCLEOTIDE SEQUENCE</scope>
    <source>
        <tissue evidence="1">Shoot tissue taken approximately 20 cm above the soil surface</tissue>
    </source>
</reference>
<protein>
    <submittedName>
        <fullName evidence="1">Uncharacterized protein</fullName>
    </submittedName>
</protein>
<dbReference type="AlphaFoldDB" id="A0A0A8ZCJ1"/>